<dbReference type="Pfam" id="PF02518">
    <property type="entry name" value="HATPase_c"/>
    <property type="match status" value="1"/>
</dbReference>
<keyword evidence="14" id="KW-1185">Reference proteome</keyword>
<keyword evidence="5" id="KW-0547">Nucleotide-binding</keyword>
<dbReference type="CDD" id="cd16917">
    <property type="entry name" value="HATPase_UhpB-NarQ-NarX-like"/>
    <property type="match status" value="1"/>
</dbReference>
<dbReference type="EC" id="2.7.13.3" evidence="2"/>
<keyword evidence="3" id="KW-0597">Phosphoprotein</keyword>
<dbReference type="InterPro" id="IPR013656">
    <property type="entry name" value="PAS_4"/>
</dbReference>
<feature type="domain" description="PAC" evidence="12">
    <location>
        <begin position="301"/>
        <end position="355"/>
    </location>
</feature>
<evidence type="ECO:0000256" key="9">
    <source>
        <dbReference type="SAM" id="Phobius"/>
    </source>
</evidence>
<dbReference type="PROSITE" id="PS50113">
    <property type="entry name" value="PAC"/>
    <property type="match status" value="2"/>
</dbReference>
<dbReference type="PANTHER" id="PTHR24421:SF10">
    <property type="entry name" value="NITRATE_NITRITE SENSOR PROTEIN NARQ"/>
    <property type="match status" value="1"/>
</dbReference>
<dbReference type="SMART" id="SM00091">
    <property type="entry name" value="PAS"/>
    <property type="match status" value="2"/>
</dbReference>
<accession>A0ABV8PQX3</accession>
<proteinExistence type="predicted"/>
<sequence>MNKQLKHVVNWLSRKVVLLFVLFFAIILLGTSLYHFLKQNVVLERQFKTHLALVEEKVAYEHLNFTLITAESSIKAYIISGDKRFLGNYITSIDSVANIYSQFKSFNNSSNLSEFIKYNNWLLSKVTLLTQIKLLCDANKNSEVKLLISSSEAMRMGDTTVQLYGHILEQNITKSKQDLIAANSFYNTLAYISIGTAIALLSGVFYLLITEVISRKKLNEALKQQKEYFTITINSIGEGLIATDKSGVILYMNAAAEKLTQWTNKEANGLALETVYNIVNESTGLHFENVVSRILKNGRTIDFENNTVLHTKQNKQLIISNSGSPIFDSNGKISGAVLVFNDITERKKIEKALIDSELFNRGVIDSVSSHIAIVNTAGTIINVNKPWEKFALENGVDPAVANSIGSNYFSICQKQSDNGDAIALQTLEGIQNVLNGSIESFYLEYPCHSANQMRWFYMRVMKFESSETLAVIEHHDITERKLAEEITLKAIERYEILAKATSDTIWDWDIINDKMLYNEGVTKMFGYQKSEVDNVVNWWQEKIHPDDLEVVVSALNELNANKTVNLQLEYRFRCTDGDYKYIYDRAFVLYNAEGKPTRIIGAMQDISYEKAEEMRITNAMIAAQELERRYIGAELHDNVNQILVGALLSLGIAKDKSDGNDSFNQYYQITKGHISNAILELRKLSHQLVPSSFEERNLKEMCEDLFASVNLNNALNINFDCNISENNLIKHDVQINLYRILQESFKNILKYAEATIVDVSLELIHNLLTMRVSDNGKGFNFKDIRKGIGLSNIKKRAEAFSGKCMINTNIGKGCEIIVEIPIV</sequence>
<feature type="transmembrane region" description="Helical" evidence="9">
    <location>
        <begin position="189"/>
        <end position="209"/>
    </location>
</feature>
<feature type="domain" description="PAS" evidence="11">
    <location>
        <begin position="490"/>
        <end position="562"/>
    </location>
</feature>
<feature type="domain" description="PAS" evidence="11">
    <location>
        <begin position="225"/>
        <end position="298"/>
    </location>
</feature>
<dbReference type="InterPro" id="IPR011712">
    <property type="entry name" value="Sig_transdc_His_kin_sub3_dim/P"/>
</dbReference>
<evidence type="ECO:0000256" key="7">
    <source>
        <dbReference type="ARBA" id="ARBA00022840"/>
    </source>
</evidence>
<organism evidence="13 14">
    <name type="scientific">Parasediminibacterium paludis</name>
    <dbReference type="NCBI Taxonomy" id="908966"/>
    <lineage>
        <taxon>Bacteria</taxon>
        <taxon>Pseudomonadati</taxon>
        <taxon>Bacteroidota</taxon>
        <taxon>Chitinophagia</taxon>
        <taxon>Chitinophagales</taxon>
        <taxon>Chitinophagaceae</taxon>
        <taxon>Parasediminibacterium</taxon>
    </lineage>
</organism>
<dbReference type="InterPro" id="IPR013655">
    <property type="entry name" value="PAS_fold_3"/>
</dbReference>
<dbReference type="SMART" id="SM00086">
    <property type="entry name" value="PAC"/>
    <property type="match status" value="2"/>
</dbReference>
<evidence type="ECO:0000256" key="6">
    <source>
        <dbReference type="ARBA" id="ARBA00022777"/>
    </source>
</evidence>
<dbReference type="Pfam" id="PF08447">
    <property type="entry name" value="PAS_3"/>
    <property type="match status" value="1"/>
</dbReference>
<dbReference type="CDD" id="cd00130">
    <property type="entry name" value="PAS"/>
    <property type="match status" value="2"/>
</dbReference>
<comment type="catalytic activity">
    <reaction evidence="1">
        <text>ATP + protein L-histidine = ADP + protein N-phospho-L-histidine.</text>
        <dbReference type="EC" id="2.7.13.3"/>
    </reaction>
</comment>
<dbReference type="PROSITE" id="PS50109">
    <property type="entry name" value="HIS_KIN"/>
    <property type="match status" value="1"/>
</dbReference>
<dbReference type="SUPFAM" id="SSF55874">
    <property type="entry name" value="ATPase domain of HSP90 chaperone/DNA topoisomerase II/histidine kinase"/>
    <property type="match status" value="1"/>
</dbReference>
<evidence type="ECO:0000256" key="2">
    <source>
        <dbReference type="ARBA" id="ARBA00012438"/>
    </source>
</evidence>
<dbReference type="Pfam" id="PF08448">
    <property type="entry name" value="PAS_4"/>
    <property type="match status" value="1"/>
</dbReference>
<dbReference type="PANTHER" id="PTHR24421">
    <property type="entry name" value="NITRATE/NITRITE SENSOR PROTEIN NARX-RELATED"/>
    <property type="match status" value="1"/>
</dbReference>
<keyword evidence="9" id="KW-0812">Transmembrane</keyword>
<evidence type="ECO:0000259" key="11">
    <source>
        <dbReference type="PROSITE" id="PS50112"/>
    </source>
</evidence>
<dbReference type="Proteomes" id="UP001595906">
    <property type="component" value="Unassembled WGS sequence"/>
</dbReference>
<dbReference type="RefSeq" id="WP_379011654.1">
    <property type="nucleotide sequence ID" value="NZ_JBHSDC010000002.1"/>
</dbReference>
<keyword evidence="9" id="KW-1133">Transmembrane helix</keyword>
<evidence type="ECO:0000259" key="10">
    <source>
        <dbReference type="PROSITE" id="PS50109"/>
    </source>
</evidence>
<keyword evidence="9" id="KW-0472">Membrane</keyword>
<dbReference type="PROSITE" id="PS50112">
    <property type="entry name" value="PAS"/>
    <property type="match status" value="2"/>
</dbReference>
<evidence type="ECO:0000256" key="3">
    <source>
        <dbReference type="ARBA" id="ARBA00022553"/>
    </source>
</evidence>
<evidence type="ECO:0000256" key="1">
    <source>
        <dbReference type="ARBA" id="ARBA00000085"/>
    </source>
</evidence>
<dbReference type="InterPro" id="IPR001610">
    <property type="entry name" value="PAC"/>
</dbReference>
<dbReference type="Gene3D" id="3.30.565.10">
    <property type="entry name" value="Histidine kinase-like ATPase, C-terminal domain"/>
    <property type="match status" value="1"/>
</dbReference>
<dbReference type="InterPro" id="IPR003594">
    <property type="entry name" value="HATPase_dom"/>
</dbReference>
<keyword evidence="8" id="KW-0902">Two-component regulatory system</keyword>
<evidence type="ECO:0000256" key="4">
    <source>
        <dbReference type="ARBA" id="ARBA00022679"/>
    </source>
</evidence>
<keyword evidence="7" id="KW-0067">ATP-binding</keyword>
<gene>
    <name evidence="13" type="ORF">ACFOW1_01145</name>
</gene>
<evidence type="ECO:0000256" key="8">
    <source>
        <dbReference type="ARBA" id="ARBA00023012"/>
    </source>
</evidence>
<feature type="domain" description="Histidine kinase" evidence="10">
    <location>
        <begin position="630"/>
        <end position="823"/>
    </location>
</feature>
<dbReference type="InterPro" id="IPR000700">
    <property type="entry name" value="PAS-assoc_C"/>
</dbReference>
<comment type="caution">
    <text evidence="13">The sequence shown here is derived from an EMBL/GenBank/DDBJ whole genome shotgun (WGS) entry which is preliminary data.</text>
</comment>
<dbReference type="NCBIfam" id="TIGR00229">
    <property type="entry name" value="sensory_box"/>
    <property type="match status" value="2"/>
</dbReference>
<evidence type="ECO:0000313" key="14">
    <source>
        <dbReference type="Proteomes" id="UP001595906"/>
    </source>
</evidence>
<dbReference type="Gene3D" id="3.30.450.20">
    <property type="entry name" value="PAS domain"/>
    <property type="match status" value="3"/>
</dbReference>
<feature type="domain" description="PAC" evidence="12">
    <location>
        <begin position="566"/>
        <end position="618"/>
    </location>
</feature>
<name>A0ABV8PQX3_9BACT</name>
<dbReference type="InterPro" id="IPR036890">
    <property type="entry name" value="HATPase_C_sf"/>
</dbReference>
<protein>
    <recommendedName>
        <fullName evidence="2">histidine kinase</fullName>
        <ecNumber evidence="2">2.7.13.3</ecNumber>
    </recommendedName>
</protein>
<dbReference type="SMART" id="SM00387">
    <property type="entry name" value="HATPase_c"/>
    <property type="match status" value="1"/>
</dbReference>
<evidence type="ECO:0000313" key="13">
    <source>
        <dbReference type="EMBL" id="MFC4230477.1"/>
    </source>
</evidence>
<evidence type="ECO:0000256" key="5">
    <source>
        <dbReference type="ARBA" id="ARBA00022741"/>
    </source>
</evidence>
<dbReference type="InterPro" id="IPR000014">
    <property type="entry name" value="PAS"/>
</dbReference>
<dbReference type="SUPFAM" id="SSF55785">
    <property type="entry name" value="PYP-like sensor domain (PAS domain)"/>
    <property type="match status" value="3"/>
</dbReference>
<dbReference type="InterPro" id="IPR050482">
    <property type="entry name" value="Sensor_HK_TwoCompSys"/>
</dbReference>
<evidence type="ECO:0000259" key="12">
    <source>
        <dbReference type="PROSITE" id="PS50113"/>
    </source>
</evidence>
<dbReference type="EMBL" id="JBHSDC010000002">
    <property type="protein sequence ID" value="MFC4230477.1"/>
    <property type="molecule type" value="Genomic_DNA"/>
</dbReference>
<keyword evidence="4" id="KW-0808">Transferase</keyword>
<keyword evidence="6" id="KW-0418">Kinase</keyword>
<dbReference type="InterPro" id="IPR005467">
    <property type="entry name" value="His_kinase_dom"/>
</dbReference>
<reference evidence="14" key="1">
    <citation type="journal article" date="2019" name="Int. J. Syst. Evol. Microbiol.">
        <title>The Global Catalogue of Microorganisms (GCM) 10K type strain sequencing project: providing services to taxonomists for standard genome sequencing and annotation.</title>
        <authorList>
            <consortium name="The Broad Institute Genomics Platform"/>
            <consortium name="The Broad Institute Genome Sequencing Center for Infectious Disease"/>
            <person name="Wu L."/>
            <person name="Ma J."/>
        </authorList>
    </citation>
    <scope>NUCLEOTIDE SEQUENCE [LARGE SCALE GENOMIC DNA]</scope>
    <source>
        <strain evidence="14">CECT 8010</strain>
    </source>
</reference>
<feature type="transmembrane region" description="Helical" evidence="9">
    <location>
        <begin position="16"/>
        <end position="37"/>
    </location>
</feature>
<dbReference type="Pfam" id="PF07730">
    <property type="entry name" value="HisKA_3"/>
    <property type="match status" value="1"/>
</dbReference>
<dbReference type="InterPro" id="IPR035965">
    <property type="entry name" value="PAS-like_dom_sf"/>
</dbReference>